<accession>A0AAV4PED3</accession>
<dbReference type="EMBL" id="BPLR01004361">
    <property type="protein sequence ID" value="GIX94325.1"/>
    <property type="molecule type" value="Genomic_DNA"/>
</dbReference>
<reference evidence="1 2" key="1">
    <citation type="submission" date="2021-06" db="EMBL/GenBank/DDBJ databases">
        <title>Caerostris extrusa draft genome.</title>
        <authorList>
            <person name="Kono N."/>
            <person name="Arakawa K."/>
        </authorList>
    </citation>
    <scope>NUCLEOTIDE SEQUENCE [LARGE SCALE GENOMIC DNA]</scope>
</reference>
<proteinExistence type="predicted"/>
<organism evidence="1 2">
    <name type="scientific">Caerostris extrusa</name>
    <name type="common">Bark spider</name>
    <name type="synonym">Caerostris bankana</name>
    <dbReference type="NCBI Taxonomy" id="172846"/>
    <lineage>
        <taxon>Eukaryota</taxon>
        <taxon>Metazoa</taxon>
        <taxon>Ecdysozoa</taxon>
        <taxon>Arthropoda</taxon>
        <taxon>Chelicerata</taxon>
        <taxon>Arachnida</taxon>
        <taxon>Araneae</taxon>
        <taxon>Araneomorphae</taxon>
        <taxon>Entelegynae</taxon>
        <taxon>Araneoidea</taxon>
        <taxon>Araneidae</taxon>
        <taxon>Caerostris</taxon>
    </lineage>
</organism>
<sequence length="83" mass="9517">MLCSSFFAFFLPRIDPKEEEDIFPPHVGALSRAPSGVWWPFRKEEPSLLQENGLVLQPTYMSDGLIECIRRDGMLVILCCEEN</sequence>
<gene>
    <name evidence="1" type="ORF">CEXT_729971</name>
</gene>
<keyword evidence="2" id="KW-1185">Reference proteome</keyword>
<name>A0AAV4PED3_CAEEX</name>
<evidence type="ECO:0000313" key="1">
    <source>
        <dbReference type="EMBL" id="GIX94325.1"/>
    </source>
</evidence>
<protein>
    <submittedName>
        <fullName evidence="1">Uncharacterized protein</fullName>
    </submittedName>
</protein>
<dbReference type="Proteomes" id="UP001054945">
    <property type="component" value="Unassembled WGS sequence"/>
</dbReference>
<dbReference type="AlphaFoldDB" id="A0AAV4PED3"/>
<comment type="caution">
    <text evidence="1">The sequence shown here is derived from an EMBL/GenBank/DDBJ whole genome shotgun (WGS) entry which is preliminary data.</text>
</comment>
<evidence type="ECO:0000313" key="2">
    <source>
        <dbReference type="Proteomes" id="UP001054945"/>
    </source>
</evidence>